<organism evidence="2 3">
    <name type="scientific">Streptomyces filamentosus</name>
    <name type="common">Streptomyces roseosporus</name>
    <dbReference type="NCBI Taxonomy" id="67294"/>
    <lineage>
        <taxon>Bacteria</taxon>
        <taxon>Bacillati</taxon>
        <taxon>Actinomycetota</taxon>
        <taxon>Actinomycetes</taxon>
        <taxon>Kitasatosporales</taxon>
        <taxon>Streptomycetaceae</taxon>
        <taxon>Streptomyces</taxon>
    </lineage>
</organism>
<comment type="caution">
    <text evidence="2">The sequence shown here is derived from an EMBL/GenBank/DDBJ whole genome shotgun (WGS) entry which is preliminary data.</text>
</comment>
<dbReference type="InterPro" id="IPR001242">
    <property type="entry name" value="Condensation_dom"/>
</dbReference>
<dbReference type="PANTHER" id="PTHR45527">
    <property type="entry name" value="NONRIBOSOMAL PEPTIDE SYNTHETASE"/>
    <property type="match status" value="1"/>
</dbReference>
<proteinExistence type="predicted"/>
<dbReference type="Gene3D" id="3.30.559.30">
    <property type="entry name" value="Nonribosomal peptide synthetase, condensation domain"/>
    <property type="match status" value="1"/>
</dbReference>
<sequence length="429" mass="45839">MTGAGDVRLSHAQQRFLWDEEMAPGQDDNNVVLAYHLTGPVDPDAMAAAFADVLLRHEVLRTVYLWGDAPEPVQRVLPPEAAGTALEHVAPDGPALPPAERAALVCADWWDSPFDLELRPPVRARLAALAPDSWLLCLNLHHIAFDGQSELLLAADLGTAYGARAAGRAPAWDPVPGYGTYARWEAGRVPDWAGTDLPFWREVLADPAPALLAPAETDQGGRGEHEIALDAPATDRVKGAVRAARSIVLSALLHETSAAVGDVFGVDAVNLTTVSSGRFEKAHAPILGCFVNPLVLPLRGLRTTDPGTRLTEVNRLVLQALRRARLPFDLVARDLGVRAADSGLFDVMVALQAPEPGGAFAPGVTCRPLRVPAPRAGFGLVVELEQHLEGHWSVAGRWRTDLVGEETGRGVVESLTERLLALPGPEGGR</sequence>
<dbReference type="GO" id="GO:0031177">
    <property type="term" value="F:phosphopantetheine binding"/>
    <property type="evidence" value="ECO:0007669"/>
    <property type="project" value="TreeGrafter"/>
</dbReference>
<dbReference type="GO" id="GO:0005829">
    <property type="term" value="C:cytosol"/>
    <property type="evidence" value="ECO:0007669"/>
    <property type="project" value="TreeGrafter"/>
</dbReference>
<evidence type="ECO:0000313" key="3">
    <source>
        <dbReference type="Proteomes" id="UP000632849"/>
    </source>
</evidence>
<dbReference type="GO" id="GO:0009366">
    <property type="term" value="C:enterobactin synthetase complex"/>
    <property type="evidence" value="ECO:0007669"/>
    <property type="project" value="TreeGrafter"/>
</dbReference>
<dbReference type="GO" id="GO:0009239">
    <property type="term" value="P:enterobactin biosynthetic process"/>
    <property type="evidence" value="ECO:0007669"/>
    <property type="project" value="TreeGrafter"/>
</dbReference>
<keyword evidence="3" id="KW-1185">Reference proteome</keyword>
<dbReference type="EMBL" id="BNBE01000001">
    <property type="protein sequence ID" value="GHG02053.1"/>
    <property type="molecule type" value="Genomic_DNA"/>
</dbReference>
<dbReference type="RefSeq" id="WP_190042060.1">
    <property type="nucleotide sequence ID" value="NZ_BNBE01000001.1"/>
</dbReference>
<reference evidence="2" key="2">
    <citation type="submission" date="2020-09" db="EMBL/GenBank/DDBJ databases">
        <authorList>
            <person name="Sun Q."/>
            <person name="Ohkuma M."/>
        </authorList>
    </citation>
    <scope>NUCLEOTIDE SEQUENCE</scope>
    <source>
        <strain evidence="2">JCM 4122</strain>
    </source>
</reference>
<name>A0A919EP49_STRFL</name>
<dbReference type="InterPro" id="IPR023213">
    <property type="entry name" value="CAT-like_dom_sf"/>
</dbReference>
<dbReference type="Gene3D" id="3.30.559.10">
    <property type="entry name" value="Chloramphenicol acetyltransferase-like domain"/>
    <property type="match status" value="1"/>
</dbReference>
<dbReference type="Proteomes" id="UP000632849">
    <property type="component" value="Unassembled WGS sequence"/>
</dbReference>
<evidence type="ECO:0000259" key="1">
    <source>
        <dbReference type="Pfam" id="PF00668"/>
    </source>
</evidence>
<dbReference type="AlphaFoldDB" id="A0A919EP49"/>
<gene>
    <name evidence="2" type="ORF">GCM10017667_37130</name>
</gene>
<dbReference type="PANTHER" id="PTHR45527:SF1">
    <property type="entry name" value="FATTY ACID SYNTHASE"/>
    <property type="match status" value="1"/>
</dbReference>
<accession>A0A919EP49</accession>
<dbReference type="GO" id="GO:0047527">
    <property type="term" value="F:2,3-dihydroxybenzoate-serine ligase activity"/>
    <property type="evidence" value="ECO:0007669"/>
    <property type="project" value="TreeGrafter"/>
</dbReference>
<dbReference type="SUPFAM" id="SSF52777">
    <property type="entry name" value="CoA-dependent acyltransferases"/>
    <property type="match status" value="2"/>
</dbReference>
<dbReference type="GO" id="GO:0008610">
    <property type="term" value="P:lipid biosynthetic process"/>
    <property type="evidence" value="ECO:0007669"/>
    <property type="project" value="UniProtKB-ARBA"/>
</dbReference>
<feature type="domain" description="Condensation" evidence="1">
    <location>
        <begin position="6"/>
        <end position="353"/>
    </location>
</feature>
<dbReference type="Pfam" id="PF00668">
    <property type="entry name" value="Condensation"/>
    <property type="match status" value="1"/>
</dbReference>
<evidence type="ECO:0000313" key="2">
    <source>
        <dbReference type="EMBL" id="GHG02053.1"/>
    </source>
</evidence>
<reference evidence="2" key="1">
    <citation type="journal article" date="2014" name="Int. J. Syst. Evol. Microbiol.">
        <title>Complete genome sequence of Corynebacterium casei LMG S-19264T (=DSM 44701T), isolated from a smear-ripened cheese.</title>
        <authorList>
            <consortium name="US DOE Joint Genome Institute (JGI-PGF)"/>
            <person name="Walter F."/>
            <person name="Albersmeier A."/>
            <person name="Kalinowski J."/>
            <person name="Ruckert C."/>
        </authorList>
    </citation>
    <scope>NUCLEOTIDE SEQUENCE</scope>
    <source>
        <strain evidence="2">JCM 4122</strain>
    </source>
</reference>
<protein>
    <recommendedName>
        <fullName evidence="1">Condensation domain-containing protein</fullName>
    </recommendedName>
</protein>
<dbReference type="GO" id="GO:0043041">
    <property type="term" value="P:amino acid activation for nonribosomal peptide biosynthetic process"/>
    <property type="evidence" value="ECO:0007669"/>
    <property type="project" value="TreeGrafter"/>
</dbReference>